<dbReference type="CDD" id="cd00130">
    <property type="entry name" value="PAS"/>
    <property type="match status" value="5"/>
</dbReference>
<dbReference type="InterPro" id="IPR050482">
    <property type="entry name" value="Sensor_HK_TwoCompSys"/>
</dbReference>
<dbReference type="OrthoDB" id="5522855at2"/>
<dbReference type="InterPro" id="IPR013656">
    <property type="entry name" value="PAS_4"/>
</dbReference>
<evidence type="ECO:0000256" key="1">
    <source>
        <dbReference type="ARBA" id="ARBA00000085"/>
    </source>
</evidence>
<organism evidence="14 15">
    <name type="scientific">Candidatus Nitrospira nitrosa</name>
    <dbReference type="NCBI Taxonomy" id="1742972"/>
    <lineage>
        <taxon>Bacteria</taxon>
        <taxon>Pseudomonadati</taxon>
        <taxon>Nitrospirota</taxon>
        <taxon>Nitrospiria</taxon>
        <taxon>Nitrospirales</taxon>
        <taxon>Nitrospiraceae</taxon>
        <taxon>Nitrospira</taxon>
    </lineage>
</organism>
<keyword evidence="6" id="KW-0418">Kinase</keyword>
<dbReference type="InterPro" id="IPR000700">
    <property type="entry name" value="PAS-assoc_C"/>
</dbReference>
<dbReference type="GO" id="GO:0005524">
    <property type="term" value="F:ATP binding"/>
    <property type="evidence" value="ECO:0007669"/>
    <property type="project" value="UniProtKB-KW"/>
</dbReference>
<dbReference type="Gene3D" id="3.30.450.20">
    <property type="entry name" value="PAS domain"/>
    <property type="match status" value="5"/>
</dbReference>
<feature type="domain" description="Histidine kinase" evidence="11">
    <location>
        <begin position="711"/>
        <end position="908"/>
    </location>
</feature>
<dbReference type="SUPFAM" id="SSF55874">
    <property type="entry name" value="ATPase domain of HSP90 chaperone/DNA topoisomerase II/histidine kinase"/>
    <property type="match status" value="1"/>
</dbReference>
<evidence type="ECO:0000259" key="12">
    <source>
        <dbReference type="PROSITE" id="PS50112"/>
    </source>
</evidence>
<evidence type="ECO:0000256" key="2">
    <source>
        <dbReference type="ARBA" id="ARBA00012438"/>
    </source>
</evidence>
<name>A0A0S4L9Q1_9BACT</name>
<dbReference type="InterPro" id="IPR005467">
    <property type="entry name" value="His_kinase_dom"/>
</dbReference>
<keyword evidence="3" id="KW-0597">Phosphoprotein</keyword>
<dbReference type="EC" id="2.7.13.3" evidence="2"/>
<dbReference type="Gene3D" id="1.20.5.1930">
    <property type="match status" value="1"/>
</dbReference>
<keyword evidence="8" id="KW-0902">Two-component regulatory system</keyword>
<dbReference type="STRING" id="1742972.COMA1_11113"/>
<evidence type="ECO:0000259" key="13">
    <source>
        <dbReference type="PROSITE" id="PS50113"/>
    </source>
</evidence>
<dbReference type="Gene3D" id="2.10.70.100">
    <property type="match status" value="1"/>
</dbReference>
<feature type="domain" description="PAC" evidence="13">
    <location>
        <begin position="632"/>
        <end position="682"/>
    </location>
</feature>
<dbReference type="PANTHER" id="PTHR24421">
    <property type="entry name" value="NITRATE/NITRITE SENSOR PROTEIN NARX-RELATED"/>
    <property type="match status" value="1"/>
</dbReference>
<feature type="domain" description="PAS" evidence="12">
    <location>
        <begin position="58"/>
        <end position="97"/>
    </location>
</feature>
<dbReference type="InterPro" id="IPR003594">
    <property type="entry name" value="HATPase_dom"/>
</dbReference>
<dbReference type="Pfam" id="PF02518">
    <property type="entry name" value="HATPase_c"/>
    <property type="match status" value="1"/>
</dbReference>
<evidence type="ECO:0000256" key="9">
    <source>
        <dbReference type="SAM" id="Coils"/>
    </source>
</evidence>
<dbReference type="Pfam" id="PF08447">
    <property type="entry name" value="PAS_3"/>
    <property type="match status" value="1"/>
</dbReference>
<dbReference type="PANTHER" id="PTHR24421:SF10">
    <property type="entry name" value="NITRATE_NITRITE SENSOR PROTEIN NARQ"/>
    <property type="match status" value="1"/>
</dbReference>
<dbReference type="InterPro" id="IPR036890">
    <property type="entry name" value="HATPase_C_sf"/>
</dbReference>
<dbReference type="Pfam" id="PF00989">
    <property type="entry name" value="PAS"/>
    <property type="match status" value="1"/>
</dbReference>
<keyword evidence="4" id="KW-0808">Transferase</keyword>
<dbReference type="InterPro" id="IPR000014">
    <property type="entry name" value="PAS"/>
</dbReference>
<dbReference type="AlphaFoldDB" id="A0A0S4L9Q1"/>
<dbReference type="GO" id="GO:0016020">
    <property type="term" value="C:membrane"/>
    <property type="evidence" value="ECO:0007669"/>
    <property type="project" value="InterPro"/>
</dbReference>
<feature type="domain" description="PAS" evidence="12">
    <location>
        <begin position="308"/>
        <end position="375"/>
    </location>
</feature>
<keyword evidence="7" id="KW-0067">ATP-binding</keyword>
<dbReference type="Proteomes" id="UP000199032">
    <property type="component" value="Unassembled WGS sequence"/>
</dbReference>
<evidence type="ECO:0000256" key="8">
    <source>
        <dbReference type="ARBA" id="ARBA00023012"/>
    </source>
</evidence>
<dbReference type="InterPro" id="IPR001610">
    <property type="entry name" value="PAC"/>
</dbReference>
<proteinExistence type="predicted"/>
<dbReference type="Gene3D" id="3.30.565.10">
    <property type="entry name" value="Histidine kinase-like ATPase, C-terminal domain"/>
    <property type="match status" value="1"/>
</dbReference>
<dbReference type="SMART" id="SM00086">
    <property type="entry name" value="PAC"/>
    <property type="match status" value="5"/>
</dbReference>
<dbReference type="NCBIfam" id="TIGR00229">
    <property type="entry name" value="sensory_box"/>
    <property type="match status" value="5"/>
</dbReference>
<accession>A0A0S4L9Q1</accession>
<dbReference type="SMART" id="SM00387">
    <property type="entry name" value="HATPase_c"/>
    <property type="match status" value="1"/>
</dbReference>
<evidence type="ECO:0000256" key="7">
    <source>
        <dbReference type="ARBA" id="ARBA00022840"/>
    </source>
</evidence>
<dbReference type="SMART" id="SM00091">
    <property type="entry name" value="PAS"/>
    <property type="match status" value="5"/>
</dbReference>
<evidence type="ECO:0000256" key="4">
    <source>
        <dbReference type="ARBA" id="ARBA00022679"/>
    </source>
</evidence>
<evidence type="ECO:0000313" key="15">
    <source>
        <dbReference type="Proteomes" id="UP000199032"/>
    </source>
</evidence>
<dbReference type="CDD" id="cd16917">
    <property type="entry name" value="HATPase_UhpB-NarQ-NarX-like"/>
    <property type="match status" value="1"/>
</dbReference>
<dbReference type="PROSITE" id="PS50109">
    <property type="entry name" value="HIS_KIN"/>
    <property type="match status" value="1"/>
</dbReference>
<evidence type="ECO:0000256" key="5">
    <source>
        <dbReference type="ARBA" id="ARBA00022741"/>
    </source>
</evidence>
<gene>
    <name evidence="14" type="ORF">COMA1_11113</name>
</gene>
<comment type="catalytic activity">
    <reaction evidence="1">
        <text>ATP + protein L-histidine = ADP + protein N-phospho-L-histidine.</text>
        <dbReference type="EC" id="2.7.13.3"/>
    </reaction>
</comment>
<dbReference type="InterPro" id="IPR011712">
    <property type="entry name" value="Sig_transdc_His_kin_sub3_dim/P"/>
</dbReference>
<dbReference type="InterPro" id="IPR013767">
    <property type="entry name" value="PAS_fold"/>
</dbReference>
<dbReference type="RefSeq" id="WP_090744835.1">
    <property type="nucleotide sequence ID" value="NZ_CZQA01000001.1"/>
</dbReference>
<keyword evidence="9" id="KW-0175">Coiled coil</keyword>
<feature type="coiled-coil region" evidence="9">
    <location>
        <begin position="150"/>
        <end position="181"/>
    </location>
</feature>
<evidence type="ECO:0000256" key="6">
    <source>
        <dbReference type="ARBA" id="ARBA00022777"/>
    </source>
</evidence>
<dbReference type="InterPro" id="IPR035965">
    <property type="entry name" value="PAS-like_dom_sf"/>
</dbReference>
<dbReference type="GO" id="GO:0000155">
    <property type="term" value="F:phosphorelay sensor kinase activity"/>
    <property type="evidence" value="ECO:0007669"/>
    <property type="project" value="InterPro"/>
</dbReference>
<sequence>MTPKATKKKRWVRAGPRAPVYQTSDRQGSTVEPARDEFFAEAFRLSPHPIGITELETGLCLEINDAGLNTFGFRREEVIGRTTLLLGIWPDAQDRARLVDRLRSQGTVTNLEVSMRTRCGALRQFLISANLLMLRGKTCLLTIGNDITDRKKAEEALSRTSEELEQRVRERTADLKRINAALQESDERFRLFIEHAPAAIAMFDRDMRYLAASRRWIEDYRLTNEILGRSHYDVLPDAPSRWRDVHQRGLTGEMLSADEDQFSWSDGSSQWITWDVRPWYRGDQVGGIIISTEDVTARVKAKKALHEREERSDQVVRLANFGILDQDHRTGNIYWSPVMREIYGVGPDVPASVDAFIRLIHPEDRAMMVAAIAQASAPVGDDFYSIEHRLVLPNGQVRWISFRAWTLFDLDGPERRPARTLSAMIDITKRKQAEEALKISERRFASFMDHLHGFAWIKDGQGRYLYVNRLFQESLLEGRDWKEKTDQELWPAHVAEPYERNDRTVRETGVPLHTVEVFIQQGGIRHALVSKFPIVDHQGEPALFGGVAVDITERQQTEELLKQQADMLNHSSDAILAWKIGGGIVYWNRGAEGLYGWRSHEVIGRGSHEVLSTNPSPTIADMEACLVREGRWSGELSHVTKDGRRVIVESRLVQVTYGGTDYALESNRDITERKSADETLHRNQLDLHQQQVQLEELTSKLLNAQERERQRIARDLHDDVSQRLAALVLEVASLEQHPASLLGECVPALAPIREQLEQLSDDVHTLAYRLHPSLLEHAGLCPAVEDHIQQVSRRAGVPISLKIAGVPTAISLDHATCLFRVMQESVQNVVKHAQAAVVTVQLRGSSKGVGLSVTDNGKGFDLRDHQALRRGLGLSSMEERLRQLHGYFQIQSQPDGGTKVCAWVPCEEATP</sequence>
<dbReference type="Pfam" id="PF07730">
    <property type="entry name" value="HisKA_3"/>
    <property type="match status" value="1"/>
</dbReference>
<dbReference type="PROSITE" id="PS50113">
    <property type="entry name" value="PAC"/>
    <property type="match status" value="3"/>
</dbReference>
<feature type="region of interest" description="Disordered" evidence="10">
    <location>
        <begin position="1"/>
        <end position="29"/>
    </location>
</feature>
<dbReference type="PROSITE" id="PS50112">
    <property type="entry name" value="PAS"/>
    <property type="match status" value="3"/>
</dbReference>
<dbReference type="InterPro" id="IPR013655">
    <property type="entry name" value="PAS_fold_3"/>
</dbReference>
<dbReference type="SUPFAM" id="SSF55785">
    <property type="entry name" value="PYP-like sensor domain (PAS domain)"/>
    <property type="match status" value="5"/>
</dbReference>
<keyword evidence="15" id="KW-1185">Reference proteome</keyword>
<reference evidence="14 15" key="1">
    <citation type="submission" date="2015-10" db="EMBL/GenBank/DDBJ databases">
        <authorList>
            <person name="Gilbert D.G."/>
        </authorList>
    </citation>
    <scope>NUCLEOTIDE SEQUENCE [LARGE SCALE GENOMIC DNA]</scope>
    <source>
        <strain evidence="14">COMA1</strain>
    </source>
</reference>
<dbReference type="Pfam" id="PF08448">
    <property type="entry name" value="PAS_4"/>
    <property type="match status" value="3"/>
</dbReference>
<dbReference type="EMBL" id="CZQA01000001">
    <property type="protein sequence ID" value="CUS33360.1"/>
    <property type="molecule type" value="Genomic_DNA"/>
</dbReference>
<dbReference type="GO" id="GO:0006355">
    <property type="term" value="P:regulation of DNA-templated transcription"/>
    <property type="evidence" value="ECO:0007669"/>
    <property type="project" value="InterPro"/>
</dbReference>
<evidence type="ECO:0000256" key="3">
    <source>
        <dbReference type="ARBA" id="ARBA00022553"/>
    </source>
</evidence>
<keyword evidence="5" id="KW-0547">Nucleotide-binding</keyword>
<evidence type="ECO:0000313" key="14">
    <source>
        <dbReference type="EMBL" id="CUS33360.1"/>
    </source>
</evidence>
<evidence type="ECO:0000259" key="11">
    <source>
        <dbReference type="PROSITE" id="PS50109"/>
    </source>
</evidence>
<evidence type="ECO:0000256" key="10">
    <source>
        <dbReference type="SAM" id="MobiDB-lite"/>
    </source>
</evidence>
<dbReference type="GO" id="GO:0046983">
    <property type="term" value="F:protein dimerization activity"/>
    <property type="evidence" value="ECO:0007669"/>
    <property type="project" value="InterPro"/>
</dbReference>
<feature type="domain" description="PAC" evidence="13">
    <location>
        <begin position="384"/>
        <end position="439"/>
    </location>
</feature>
<feature type="domain" description="PAS" evidence="12">
    <location>
        <begin position="557"/>
        <end position="605"/>
    </location>
</feature>
<protein>
    <recommendedName>
        <fullName evidence="2">histidine kinase</fullName>
        <ecNumber evidence="2">2.7.13.3</ecNumber>
    </recommendedName>
</protein>
<feature type="domain" description="PAC" evidence="13">
    <location>
        <begin position="508"/>
        <end position="563"/>
    </location>
</feature>
<feature type="compositionally biased region" description="Basic residues" evidence="10">
    <location>
        <begin position="1"/>
        <end position="12"/>
    </location>
</feature>